<gene>
    <name evidence="1" type="ORF">J0J18_22320</name>
</gene>
<dbReference type="EMBL" id="JAFKOQ010000035">
    <property type="protein sequence ID" value="MBN8124461.1"/>
    <property type="molecule type" value="Genomic_DNA"/>
</dbReference>
<dbReference type="AlphaFoldDB" id="A0AAW4HI69"/>
<dbReference type="Proteomes" id="UP000664056">
    <property type="component" value="Unassembled WGS sequence"/>
</dbReference>
<reference evidence="1" key="1">
    <citation type="submission" date="2021-03" db="EMBL/GenBank/DDBJ databases">
        <title>Study of the foodborne Vibrio vulnificus isolates from China.</title>
        <authorList>
            <person name="Zheng Z."/>
            <person name="Ye L."/>
        </authorList>
    </citation>
    <scope>NUCLEOTIDE SEQUENCE</scope>
    <source>
        <strain evidence="1">Vv1582</strain>
    </source>
</reference>
<evidence type="ECO:0000313" key="2">
    <source>
        <dbReference type="Proteomes" id="UP000664056"/>
    </source>
</evidence>
<evidence type="ECO:0000313" key="1">
    <source>
        <dbReference type="EMBL" id="MBN8124461.1"/>
    </source>
</evidence>
<proteinExistence type="predicted"/>
<protein>
    <submittedName>
        <fullName evidence="1">DUF3265 domain-containing protein</fullName>
    </submittedName>
</protein>
<comment type="caution">
    <text evidence="1">The sequence shown here is derived from an EMBL/GenBank/DDBJ whole genome shotgun (WGS) entry which is preliminary data.</text>
</comment>
<name>A0AAW4HI69_VIBVL</name>
<dbReference type="RefSeq" id="WP_062865863.1">
    <property type="nucleotide sequence ID" value="NZ_CP150831.1"/>
</dbReference>
<sequence length="115" mass="12480">MDDLVSSLQRDGFNAKVKNGKIVVRLEGLSNVVSISKDIAADEYKIKTNDTVLSILASFFLLFGLYGINQTGGGSFLDFALVTMSVFSFVIVILTELKVTKLRSVIDRLSRGASA</sequence>
<organism evidence="1 2">
    <name type="scientific">Vibrio vulnificus</name>
    <dbReference type="NCBI Taxonomy" id="672"/>
    <lineage>
        <taxon>Bacteria</taxon>
        <taxon>Pseudomonadati</taxon>
        <taxon>Pseudomonadota</taxon>
        <taxon>Gammaproteobacteria</taxon>
        <taxon>Vibrionales</taxon>
        <taxon>Vibrionaceae</taxon>
        <taxon>Vibrio</taxon>
    </lineage>
</organism>
<accession>A0AAW4HI69</accession>